<dbReference type="PANTHER" id="PTHR30441">
    <property type="entry name" value="DUF748 DOMAIN-CONTAINING PROTEIN"/>
    <property type="match status" value="1"/>
</dbReference>
<dbReference type="GO" id="GO:0005886">
    <property type="term" value="C:plasma membrane"/>
    <property type="evidence" value="ECO:0007669"/>
    <property type="project" value="TreeGrafter"/>
</dbReference>
<evidence type="ECO:0000313" key="3">
    <source>
        <dbReference type="Proteomes" id="UP000249688"/>
    </source>
</evidence>
<evidence type="ECO:0000259" key="1">
    <source>
        <dbReference type="Pfam" id="PF05170"/>
    </source>
</evidence>
<dbReference type="GO" id="GO:0090313">
    <property type="term" value="P:regulation of protein targeting to membrane"/>
    <property type="evidence" value="ECO:0007669"/>
    <property type="project" value="TreeGrafter"/>
</dbReference>
<dbReference type="InterPro" id="IPR052894">
    <property type="entry name" value="AsmA-related"/>
</dbReference>
<dbReference type="InterPro" id="IPR007844">
    <property type="entry name" value="AsmA"/>
</dbReference>
<dbReference type="RefSeq" id="WP_158537171.1">
    <property type="nucleotide sequence ID" value="NZ_QKYU01000008.1"/>
</dbReference>
<dbReference type="OrthoDB" id="7233633at2"/>
<accession>A0A2W7IJ33</accession>
<dbReference type="AlphaFoldDB" id="A0A2W7IJ33"/>
<evidence type="ECO:0000313" key="2">
    <source>
        <dbReference type="EMBL" id="PZW46875.1"/>
    </source>
</evidence>
<dbReference type="Pfam" id="PF05170">
    <property type="entry name" value="AsmA"/>
    <property type="match status" value="1"/>
</dbReference>
<feature type="domain" description="AsmA" evidence="1">
    <location>
        <begin position="9"/>
        <end position="112"/>
    </location>
</feature>
<reference evidence="2 3" key="1">
    <citation type="submission" date="2018-06" db="EMBL/GenBank/DDBJ databases">
        <title>Genomic Encyclopedia of Archaeal and Bacterial Type Strains, Phase II (KMG-II): from individual species to whole genera.</title>
        <authorList>
            <person name="Goeker M."/>
        </authorList>
    </citation>
    <scope>NUCLEOTIDE SEQUENCE [LARGE SCALE GENOMIC DNA]</scope>
    <source>
        <strain evidence="2 3">DSM 24525</strain>
    </source>
</reference>
<dbReference type="Proteomes" id="UP000249688">
    <property type="component" value="Unassembled WGS sequence"/>
</dbReference>
<gene>
    <name evidence="2" type="ORF">C8P66_108155</name>
</gene>
<keyword evidence="3" id="KW-1185">Reference proteome</keyword>
<name>A0A2W7IJ33_9PROT</name>
<comment type="caution">
    <text evidence="2">The sequence shown here is derived from an EMBL/GenBank/DDBJ whole genome shotgun (WGS) entry which is preliminary data.</text>
</comment>
<protein>
    <submittedName>
        <fullName evidence="2">Uncharacterized protein involved in outer membrane biogenesis</fullName>
    </submittedName>
</protein>
<dbReference type="PANTHER" id="PTHR30441:SF4">
    <property type="entry name" value="PROTEIN ASMA"/>
    <property type="match status" value="1"/>
</dbReference>
<sequence length="945" mass="97520">MLRTLLALAAAALMLLGIVWGAPRLLDWERWRPEIAAIATQRLGRPVTIEGPIRLVLLPQPTIEAAGISIGGPGEDLALTANVLRMRVALPALLANRIQPREIVLAGAELTLAWPPSSVSAFRAPAWLTVIEARIEDGRLRIGDLVLDGFAGQLSSGGAADALRFEGRFAWRGLPVRFGATLGRAGWDAVAPLEVSLSAAGAGLRAVGVLQPEGGFEGRVEASGPDLSALVPAPAGPFRATGRFVAGGDLMALEDLALDLQGAPARGAVALRLAPQPRLDLALAAARLDLDAWGAALLASGPRGLPLSVDLSAEAATFRGIALRRLRGAAFMEGERLSLSDVSALLPGDAEVEIAGASAATRLELSVRFTAPDLRSTLDALRAPVGATDPARLREASGRFRLVLEDGQVSIPELTAVVDGTRLSGAGLFRGGARPAIGLGLTLDRLSLDGLLPEGWDLGTWRQALAGFDANLRLEAGRLDWWGRRLDRVALDLALEQGRLTLRRGTGRLGEADATASGSFTLAPTPRFADLSLEVSASSAVGVLALVPGTWPDGTPLAQLPLRLTITGGGPGEGLVLRAAGELGEVRAETQVTLDLPALKASGAVTLRHPGAPRLLTEAFGPEGTRWLGEGSISVVAQGSIGATGITAERLDVVAGELRVSGQGGLALSGPRPKLTGRVTVERLPLPGPAPRSRVPLPLRALAGWDADVAWRAQRIEAPGLPVVEQAQGQFSLGDSVAVIEMREGRVAGGSLSGSLRLEAGLAPRVLLEGRLSGAAISGPLFDLPVDISAGRLEGELHLEGRGSAPAALLSTLSGTARMGVSSGVLTGFDVPAVAAAARLPDQEEAAVGLRRGLLTGATTLERLDAGLTITAGRGALTDAGLVAEGGAVARFTGDVDLARGTVDMQVSVPPGEGPPVVLRLTGPGGSATRIPEISAWTRWRVEQN</sequence>
<organism evidence="2 3">
    <name type="scientific">Humitalea rosea</name>
    <dbReference type="NCBI Taxonomy" id="990373"/>
    <lineage>
        <taxon>Bacteria</taxon>
        <taxon>Pseudomonadati</taxon>
        <taxon>Pseudomonadota</taxon>
        <taxon>Alphaproteobacteria</taxon>
        <taxon>Acetobacterales</taxon>
        <taxon>Roseomonadaceae</taxon>
        <taxon>Humitalea</taxon>
    </lineage>
</organism>
<dbReference type="EMBL" id="QKYU01000008">
    <property type="protein sequence ID" value="PZW46875.1"/>
    <property type="molecule type" value="Genomic_DNA"/>
</dbReference>
<proteinExistence type="predicted"/>